<dbReference type="Proteomes" id="UP000678393">
    <property type="component" value="Unassembled WGS sequence"/>
</dbReference>
<feature type="non-terminal residue" evidence="2">
    <location>
        <position position="67"/>
    </location>
</feature>
<accession>A0A8S3Z7U8</accession>
<feature type="non-terminal residue" evidence="2">
    <location>
        <position position="1"/>
    </location>
</feature>
<sequence length="67" mass="7257">TSLSHGVLSQPTLKSHSDIPLSRSTLPAHSHIPLRHSSLMNYSPSPLKGNATVWGMTRQKKAVTTVL</sequence>
<evidence type="ECO:0000313" key="3">
    <source>
        <dbReference type="Proteomes" id="UP000678393"/>
    </source>
</evidence>
<feature type="compositionally biased region" description="Polar residues" evidence="1">
    <location>
        <begin position="1"/>
        <end position="14"/>
    </location>
</feature>
<feature type="region of interest" description="Disordered" evidence="1">
    <location>
        <begin position="1"/>
        <end position="24"/>
    </location>
</feature>
<gene>
    <name evidence="2" type="ORF">CUNI_LOCUS8534</name>
</gene>
<keyword evidence="3" id="KW-1185">Reference proteome</keyword>
<comment type="caution">
    <text evidence="2">The sequence shown here is derived from an EMBL/GenBank/DDBJ whole genome shotgun (WGS) entry which is preliminary data.</text>
</comment>
<evidence type="ECO:0000313" key="2">
    <source>
        <dbReference type="EMBL" id="CAG5122976.1"/>
    </source>
</evidence>
<name>A0A8S3Z7U8_9EUPU</name>
<dbReference type="EMBL" id="CAJHNH020001413">
    <property type="protein sequence ID" value="CAG5122976.1"/>
    <property type="molecule type" value="Genomic_DNA"/>
</dbReference>
<dbReference type="AlphaFoldDB" id="A0A8S3Z7U8"/>
<proteinExistence type="predicted"/>
<evidence type="ECO:0000256" key="1">
    <source>
        <dbReference type="SAM" id="MobiDB-lite"/>
    </source>
</evidence>
<organism evidence="2 3">
    <name type="scientific">Candidula unifasciata</name>
    <dbReference type="NCBI Taxonomy" id="100452"/>
    <lineage>
        <taxon>Eukaryota</taxon>
        <taxon>Metazoa</taxon>
        <taxon>Spiralia</taxon>
        <taxon>Lophotrochozoa</taxon>
        <taxon>Mollusca</taxon>
        <taxon>Gastropoda</taxon>
        <taxon>Heterobranchia</taxon>
        <taxon>Euthyneura</taxon>
        <taxon>Panpulmonata</taxon>
        <taxon>Eupulmonata</taxon>
        <taxon>Stylommatophora</taxon>
        <taxon>Helicina</taxon>
        <taxon>Helicoidea</taxon>
        <taxon>Geomitridae</taxon>
        <taxon>Candidula</taxon>
    </lineage>
</organism>
<protein>
    <submittedName>
        <fullName evidence="2">Uncharacterized protein</fullName>
    </submittedName>
</protein>
<reference evidence="2" key="1">
    <citation type="submission" date="2021-04" db="EMBL/GenBank/DDBJ databases">
        <authorList>
            <consortium name="Molecular Ecology Group"/>
        </authorList>
    </citation>
    <scope>NUCLEOTIDE SEQUENCE</scope>
</reference>